<protein>
    <recommendedName>
        <fullName evidence="1">Glycosyltransferase 2-like domain-containing protein</fullName>
    </recommendedName>
</protein>
<gene>
    <name evidence="2" type="ORF">MNBD_NITROSPINAE01-1796</name>
</gene>
<name>A0A3B1BG76_9ZZZZ</name>
<dbReference type="PANTHER" id="PTHR43630:SF2">
    <property type="entry name" value="GLYCOSYLTRANSFERASE"/>
    <property type="match status" value="1"/>
</dbReference>
<reference evidence="2" key="1">
    <citation type="submission" date="2018-06" db="EMBL/GenBank/DDBJ databases">
        <authorList>
            <person name="Zhirakovskaya E."/>
        </authorList>
    </citation>
    <scope>NUCLEOTIDE SEQUENCE</scope>
</reference>
<dbReference type="EMBL" id="UOGC01000049">
    <property type="protein sequence ID" value="VAX17276.1"/>
    <property type="molecule type" value="Genomic_DNA"/>
</dbReference>
<accession>A0A3B1BG76</accession>
<evidence type="ECO:0000313" key="2">
    <source>
        <dbReference type="EMBL" id="VAX17276.1"/>
    </source>
</evidence>
<dbReference type="AlphaFoldDB" id="A0A3B1BG76"/>
<sequence length="249" mass="28658">MTIPRLSAAVVACDEEDKIGDCIDSLFFVDEIIMVDSGSTDRTVEIAREKGAKILHHKWYGYIEQKTYAFEQTTGEWVLNLDADERISAELRKEIEELLKNPTADGYAVPRLVYYINRWIWHSGWYPARKVRLFRREKGKWGGENPHDKILIDGKCKNLKGDIYHLSFDNISDHVATLQNFTNIASDEGVAKGRRSGWFSIFFRPLGAFLKMYFLKRGFLDGVPGFIVSSLSAYHVFSKHVKIWEKNGN</sequence>
<dbReference type="Pfam" id="PF00535">
    <property type="entry name" value="Glycos_transf_2"/>
    <property type="match status" value="1"/>
</dbReference>
<dbReference type="SUPFAM" id="SSF53448">
    <property type="entry name" value="Nucleotide-diphospho-sugar transferases"/>
    <property type="match status" value="1"/>
</dbReference>
<dbReference type="CDD" id="cd02511">
    <property type="entry name" value="Beta4Glucosyltransferase"/>
    <property type="match status" value="1"/>
</dbReference>
<evidence type="ECO:0000259" key="1">
    <source>
        <dbReference type="Pfam" id="PF00535"/>
    </source>
</evidence>
<dbReference type="PANTHER" id="PTHR43630">
    <property type="entry name" value="POLY-BETA-1,6-N-ACETYL-D-GLUCOSAMINE SYNTHASE"/>
    <property type="match status" value="1"/>
</dbReference>
<proteinExistence type="predicted"/>
<organism evidence="2">
    <name type="scientific">hydrothermal vent metagenome</name>
    <dbReference type="NCBI Taxonomy" id="652676"/>
    <lineage>
        <taxon>unclassified sequences</taxon>
        <taxon>metagenomes</taxon>
        <taxon>ecological metagenomes</taxon>
    </lineage>
</organism>
<dbReference type="Gene3D" id="3.90.550.10">
    <property type="entry name" value="Spore Coat Polysaccharide Biosynthesis Protein SpsA, Chain A"/>
    <property type="match status" value="1"/>
</dbReference>
<dbReference type="InterPro" id="IPR029044">
    <property type="entry name" value="Nucleotide-diphossugar_trans"/>
</dbReference>
<dbReference type="InterPro" id="IPR001173">
    <property type="entry name" value="Glyco_trans_2-like"/>
</dbReference>
<feature type="domain" description="Glycosyltransferase 2-like" evidence="1">
    <location>
        <begin position="7"/>
        <end position="140"/>
    </location>
</feature>